<dbReference type="GO" id="GO:0044781">
    <property type="term" value="P:bacterial-type flagellum organization"/>
    <property type="evidence" value="ECO:0007669"/>
    <property type="project" value="UniProtKB-KW"/>
</dbReference>
<keyword evidence="7" id="KW-1185">Reference proteome</keyword>
<reference evidence="6 7" key="1">
    <citation type="submission" date="2019-04" db="EMBL/GenBank/DDBJ databases">
        <title>Genome sequence of Pelagicola litoralis CL-ES2.</title>
        <authorList>
            <person name="Cao J."/>
        </authorList>
    </citation>
    <scope>NUCLEOTIDE SEQUENCE [LARGE SCALE GENOMIC DNA]</scope>
    <source>
        <strain evidence="6 7">CL-ES2</strain>
    </source>
</reference>
<comment type="caution">
    <text evidence="6">The sequence shown here is derived from an EMBL/GenBank/DDBJ whole genome shotgun (WGS) entry which is preliminary data.</text>
</comment>
<dbReference type="EMBL" id="SULI01000020">
    <property type="protein sequence ID" value="TKZ17944.1"/>
    <property type="molecule type" value="Genomic_DNA"/>
</dbReference>
<dbReference type="InterPro" id="IPR025965">
    <property type="entry name" value="FlgD/Vpr_Ig-like"/>
</dbReference>
<feature type="domain" description="FlgD/Vpr Ig-like" evidence="5">
    <location>
        <begin position="72"/>
        <end position="135"/>
    </location>
</feature>
<keyword evidence="6" id="KW-0969">Cilium</keyword>
<keyword evidence="3" id="KW-1005">Bacterial flagellum biogenesis</keyword>
<protein>
    <recommendedName>
        <fullName evidence="2">Basal-body rod modification protein FlgD</fullName>
    </recommendedName>
</protein>
<comment type="function">
    <text evidence="4">Required for flagellar hook formation. May act as a scaffolding protein.</text>
</comment>
<dbReference type="OrthoDB" id="9785233at2"/>
<dbReference type="Gene3D" id="2.60.40.4070">
    <property type="match status" value="1"/>
</dbReference>
<sequence length="186" mass="19274">MLTAQMRNQDPLNPVDSSDYAVQLATFSSVEQQVLTNELLTSVQGQLNTMGISQLAGWVGMQAKSESPAHFSGDPIQISTAPAGLADSVQIVVRDQAGAEVYRQAIGTGASSLEWGGINTTGARVQDGLYTFRTESFANGASLGEQPASTYGQVIEARTGSDGLVLVLNGGATVPASDVTALRAPS</sequence>
<name>A0A4U7N055_9RHOB</name>
<dbReference type="AlphaFoldDB" id="A0A4U7N055"/>
<dbReference type="Proteomes" id="UP000306575">
    <property type="component" value="Unassembled WGS sequence"/>
</dbReference>
<accession>A0A4U7N055</accession>
<evidence type="ECO:0000259" key="5">
    <source>
        <dbReference type="Pfam" id="PF13860"/>
    </source>
</evidence>
<evidence type="ECO:0000256" key="4">
    <source>
        <dbReference type="ARBA" id="ARBA00024746"/>
    </source>
</evidence>
<evidence type="ECO:0000256" key="1">
    <source>
        <dbReference type="ARBA" id="ARBA00010577"/>
    </source>
</evidence>
<comment type="similarity">
    <text evidence="1">Belongs to the FlgD family.</text>
</comment>
<gene>
    <name evidence="6" type="primary">flgD</name>
    <name evidence="6" type="ORF">FAP39_13910</name>
</gene>
<dbReference type="Pfam" id="PF13860">
    <property type="entry name" value="FlgD_ig"/>
    <property type="match status" value="1"/>
</dbReference>
<proteinExistence type="inferred from homology"/>
<evidence type="ECO:0000256" key="3">
    <source>
        <dbReference type="ARBA" id="ARBA00022795"/>
    </source>
</evidence>
<evidence type="ECO:0000313" key="6">
    <source>
        <dbReference type="EMBL" id="TKZ17944.1"/>
    </source>
</evidence>
<evidence type="ECO:0000313" key="7">
    <source>
        <dbReference type="Proteomes" id="UP000306575"/>
    </source>
</evidence>
<dbReference type="Pfam" id="PF03963">
    <property type="entry name" value="FlgD"/>
    <property type="match status" value="1"/>
</dbReference>
<dbReference type="InterPro" id="IPR005648">
    <property type="entry name" value="FlgD"/>
</dbReference>
<evidence type="ECO:0000256" key="2">
    <source>
        <dbReference type="ARBA" id="ARBA00016013"/>
    </source>
</evidence>
<keyword evidence="6" id="KW-0966">Cell projection</keyword>
<organism evidence="6 7">
    <name type="scientific">Shimia litoralis</name>
    <dbReference type="NCBI Taxonomy" id="420403"/>
    <lineage>
        <taxon>Bacteria</taxon>
        <taxon>Pseudomonadati</taxon>
        <taxon>Pseudomonadota</taxon>
        <taxon>Alphaproteobacteria</taxon>
        <taxon>Rhodobacterales</taxon>
        <taxon>Roseobacteraceae</taxon>
    </lineage>
</organism>
<keyword evidence="6" id="KW-0282">Flagellum</keyword>